<dbReference type="AlphaFoldDB" id="A0A0M5J3G3"/>
<keyword evidence="1" id="KW-0812">Transmembrane</keyword>
<gene>
    <name evidence="2" type="ORF">Dbus_chr2Lg466</name>
</gene>
<evidence type="ECO:0000313" key="2">
    <source>
        <dbReference type="EMBL" id="ALC38381.1"/>
    </source>
</evidence>
<keyword evidence="1" id="KW-0472">Membrane</keyword>
<protein>
    <submittedName>
        <fullName evidence="2">CG43922</fullName>
    </submittedName>
</protein>
<sequence length="78" mass="8810">MLYNPIEIVCVYMVQPIIDYLAYLLNEVHYGAYLVAVALIGVALGLIFSLISLAWYKWNGGEQAEIKAENLTEKQKCN</sequence>
<dbReference type="EMBL" id="CP012523">
    <property type="protein sequence ID" value="ALC38381.1"/>
    <property type="molecule type" value="Genomic_DNA"/>
</dbReference>
<dbReference type="OrthoDB" id="7841836at2759"/>
<feature type="transmembrane region" description="Helical" evidence="1">
    <location>
        <begin position="30"/>
        <end position="56"/>
    </location>
</feature>
<dbReference type="Proteomes" id="UP000494163">
    <property type="component" value="Chromosome 2L"/>
</dbReference>
<keyword evidence="3" id="KW-1185">Reference proteome</keyword>
<evidence type="ECO:0000256" key="1">
    <source>
        <dbReference type="SAM" id="Phobius"/>
    </source>
</evidence>
<keyword evidence="1" id="KW-1133">Transmembrane helix</keyword>
<accession>A0A0M5J3G3</accession>
<reference evidence="2 3" key="1">
    <citation type="submission" date="2015-08" db="EMBL/GenBank/DDBJ databases">
        <title>Ancestral chromatin configuration constrains chromatin evolution on differentiating sex chromosomes in Drosophila.</title>
        <authorList>
            <person name="Zhou Q."/>
            <person name="Bachtrog D."/>
        </authorList>
    </citation>
    <scope>NUCLEOTIDE SEQUENCE [LARGE SCALE GENOMIC DNA]</scope>
    <source>
        <tissue evidence="2">Whole larvae</tissue>
    </source>
</reference>
<proteinExistence type="predicted"/>
<evidence type="ECO:0000313" key="3">
    <source>
        <dbReference type="Proteomes" id="UP000494163"/>
    </source>
</evidence>
<organism evidence="2 3">
    <name type="scientific">Drosophila busckii</name>
    <name type="common">Fruit fly</name>
    <dbReference type="NCBI Taxonomy" id="30019"/>
    <lineage>
        <taxon>Eukaryota</taxon>
        <taxon>Metazoa</taxon>
        <taxon>Ecdysozoa</taxon>
        <taxon>Arthropoda</taxon>
        <taxon>Hexapoda</taxon>
        <taxon>Insecta</taxon>
        <taxon>Pterygota</taxon>
        <taxon>Neoptera</taxon>
        <taxon>Endopterygota</taxon>
        <taxon>Diptera</taxon>
        <taxon>Brachycera</taxon>
        <taxon>Muscomorpha</taxon>
        <taxon>Ephydroidea</taxon>
        <taxon>Drosophilidae</taxon>
        <taxon>Drosophila</taxon>
    </lineage>
</organism>
<name>A0A0M5J3G3_DROBS</name>